<protein>
    <submittedName>
        <fullName evidence="1">Uncharacterized protein</fullName>
    </submittedName>
</protein>
<accession>A0ACC1SMG9</accession>
<comment type="caution">
    <text evidence="1">The sequence shown here is derived from an EMBL/GenBank/DDBJ whole genome shotgun (WGS) entry which is preliminary data.</text>
</comment>
<keyword evidence="2" id="KW-1185">Reference proteome</keyword>
<evidence type="ECO:0000313" key="1">
    <source>
        <dbReference type="EMBL" id="KAJ3542847.1"/>
    </source>
</evidence>
<dbReference type="EMBL" id="JANRMS010000273">
    <property type="protein sequence ID" value="KAJ3542847.1"/>
    <property type="molecule type" value="Genomic_DNA"/>
</dbReference>
<sequence length="253" mass="28601">MSLLDAKDAATAVSFMPFPRLPLELRRQIWRLARLCDSDTHQGVSILSCTPEGKAAPLTVHNSCSSVLGACREARQTALETIPLTRKYNPEADILYVDHDTFYKFCDFCREDDWPAEIRHLALSLPVSERGLWLPIALTHMPKMEAISIVFPKATGEVDCHEHVACPKQRGAALRRFTDDEMDGFKISADYLYETHFGDIPIVWTKSTREYIEFVIGELARGARGYDPACWDEETKSLRLTFDARCFAKAGEP</sequence>
<name>A0ACC1SMG9_9HYPO</name>
<organism evidence="1 2">
    <name type="scientific">Fusarium decemcellulare</name>
    <dbReference type="NCBI Taxonomy" id="57161"/>
    <lineage>
        <taxon>Eukaryota</taxon>
        <taxon>Fungi</taxon>
        <taxon>Dikarya</taxon>
        <taxon>Ascomycota</taxon>
        <taxon>Pezizomycotina</taxon>
        <taxon>Sordariomycetes</taxon>
        <taxon>Hypocreomycetidae</taxon>
        <taxon>Hypocreales</taxon>
        <taxon>Nectriaceae</taxon>
        <taxon>Fusarium</taxon>
        <taxon>Fusarium decemcellulare species complex</taxon>
    </lineage>
</organism>
<reference evidence="1" key="1">
    <citation type="submission" date="2022-08" db="EMBL/GenBank/DDBJ databases">
        <title>Genome Sequence of Fusarium decemcellulare.</title>
        <authorList>
            <person name="Buettner E."/>
        </authorList>
    </citation>
    <scope>NUCLEOTIDE SEQUENCE</scope>
    <source>
        <strain evidence="1">Babe19</strain>
    </source>
</reference>
<proteinExistence type="predicted"/>
<gene>
    <name evidence="1" type="ORF">NM208_g3882</name>
</gene>
<dbReference type="Proteomes" id="UP001148629">
    <property type="component" value="Unassembled WGS sequence"/>
</dbReference>
<evidence type="ECO:0000313" key="2">
    <source>
        <dbReference type="Proteomes" id="UP001148629"/>
    </source>
</evidence>